<evidence type="ECO:0000313" key="3">
    <source>
        <dbReference type="Proteomes" id="UP001055057"/>
    </source>
</evidence>
<sequence length="424" mass="44871">MRDGTSLERPLSLTPTLSRTGEGAALRFDRTYRGPFLPLCGEGKYVPEQKLIRPRAMSDFAAPRPILHVISGLRTGGAETMLVALCRALQARGLPQHVVSLTPDGPNAPVLEALGVRVHAFAPRGLPGAGMSLLRLARLIRRLRPAVVQGWLYHGDLFSALAHRLAGAPRDTLLAWGLRNSDIDHARYGRLLRVGARLSPWPGVVISNSRAGADFHRAQGYRPRRMTVISNGIDTARFRPDPAARAACRAELGLADRDVVAVHAARVDPMKDHAGLIAAAARTPEVRFLLVGAGTEALVLPANARALGRRDDVERIYAAGDVVVSSSAFGEGFSNALAEGMAAGLLPVATRVGDSALILDGLGHLLEPGRPDALAAALRGAAAQDSGARRAEGLAARARIVGAFGPEAMAERFLAAWREAGATP</sequence>
<dbReference type="PANTHER" id="PTHR12526">
    <property type="entry name" value="GLYCOSYLTRANSFERASE"/>
    <property type="match status" value="1"/>
</dbReference>
<dbReference type="Proteomes" id="UP001055057">
    <property type="component" value="Unassembled WGS sequence"/>
</dbReference>
<feature type="domain" description="Glycosyltransferase subfamily 4-like N-terminal" evidence="1">
    <location>
        <begin position="76"/>
        <end position="237"/>
    </location>
</feature>
<proteinExistence type="predicted"/>
<protein>
    <submittedName>
        <fullName evidence="2">D-inositol-3-phosphate glycosyltransferase</fullName>
    </submittedName>
</protein>
<reference evidence="2" key="2">
    <citation type="submission" date="2021-08" db="EMBL/GenBank/DDBJ databases">
        <authorList>
            <person name="Tani A."/>
            <person name="Ola A."/>
            <person name="Ogura Y."/>
            <person name="Katsura K."/>
            <person name="Hayashi T."/>
        </authorList>
    </citation>
    <scope>NUCLEOTIDE SEQUENCE</scope>
    <source>
        <strain evidence="2">DSM 23632</strain>
    </source>
</reference>
<dbReference type="SUPFAM" id="SSF53756">
    <property type="entry name" value="UDP-Glycosyltransferase/glycogen phosphorylase"/>
    <property type="match status" value="1"/>
</dbReference>
<gene>
    <name evidence="2" type="primary">mshA_19</name>
    <name evidence="2" type="ORF">MPOCJGCO_3795</name>
</gene>
<accession>A0ABQ4U5K7</accession>
<dbReference type="Gene3D" id="3.40.50.2000">
    <property type="entry name" value="Glycogen Phosphorylase B"/>
    <property type="match status" value="2"/>
</dbReference>
<reference evidence="2" key="1">
    <citation type="journal article" date="2021" name="Front. Microbiol.">
        <title>Comprehensive Comparative Genomics and Phenotyping of Methylobacterium Species.</title>
        <authorList>
            <person name="Alessa O."/>
            <person name="Ogura Y."/>
            <person name="Fujitani Y."/>
            <person name="Takami H."/>
            <person name="Hayashi T."/>
            <person name="Sahin N."/>
            <person name="Tani A."/>
        </authorList>
    </citation>
    <scope>NUCLEOTIDE SEQUENCE</scope>
    <source>
        <strain evidence="2">DSM 23632</strain>
    </source>
</reference>
<name>A0ABQ4U5K7_9HYPH</name>
<organism evidence="2 3">
    <name type="scientific">Methylobacterium trifolii</name>
    <dbReference type="NCBI Taxonomy" id="1003092"/>
    <lineage>
        <taxon>Bacteria</taxon>
        <taxon>Pseudomonadati</taxon>
        <taxon>Pseudomonadota</taxon>
        <taxon>Alphaproteobacteria</taxon>
        <taxon>Hyphomicrobiales</taxon>
        <taxon>Methylobacteriaceae</taxon>
        <taxon>Methylobacterium</taxon>
    </lineage>
</organism>
<keyword evidence="3" id="KW-1185">Reference proteome</keyword>
<evidence type="ECO:0000313" key="2">
    <source>
        <dbReference type="EMBL" id="GJE61672.1"/>
    </source>
</evidence>
<dbReference type="Pfam" id="PF13692">
    <property type="entry name" value="Glyco_trans_1_4"/>
    <property type="match status" value="1"/>
</dbReference>
<dbReference type="EMBL" id="BPRB01000236">
    <property type="protein sequence ID" value="GJE61672.1"/>
    <property type="molecule type" value="Genomic_DNA"/>
</dbReference>
<evidence type="ECO:0000259" key="1">
    <source>
        <dbReference type="Pfam" id="PF13439"/>
    </source>
</evidence>
<comment type="caution">
    <text evidence="2">The sequence shown here is derived from an EMBL/GenBank/DDBJ whole genome shotgun (WGS) entry which is preliminary data.</text>
</comment>
<dbReference type="Pfam" id="PF13439">
    <property type="entry name" value="Glyco_transf_4"/>
    <property type="match status" value="1"/>
</dbReference>
<dbReference type="InterPro" id="IPR028098">
    <property type="entry name" value="Glyco_trans_4-like_N"/>
</dbReference>